<dbReference type="PANTHER" id="PTHR32063:SF0">
    <property type="entry name" value="SWARMING MOTILITY PROTEIN SWRC"/>
    <property type="match status" value="1"/>
</dbReference>
<dbReference type="RefSeq" id="WP_118019114.1">
    <property type="nucleotide sequence ID" value="NZ_CAUFHZ010000004.1"/>
</dbReference>
<protein>
    <submittedName>
        <fullName evidence="2">AcrB/AcrD/AcrF family protein</fullName>
    </submittedName>
</protein>
<feature type="transmembrane region" description="Helical" evidence="1">
    <location>
        <begin position="466"/>
        <end position="492"/>
    </location>
</feature>
<feature type="transmembrane region" description="Helical" evidence="1">
    <location>
        <begin position="899"/>
        <end position="922"/>
    </location>
</feature>
<feature type="transmembrane region" description="Helical" evidence="1">
    <location>
        <begin position="433"/>
        <end position="454"/>
    </location>
</feature>
<feature type="transmembrane region" description="Helical" evidence="1">
    <location>
        <begin position="328"/>
        <end position="350"/>
    </location>
</feature>
<feature type="transmembrane region" description="Helical" evidence="1">
    <location>
        <begin position="848"/>
        <end position="866"/>
    </location>
</feature>
<feature type="transmembrane region" description="Helical" evidence="1">
    <location>
        <begin position="949"/>
        <end position="967"/>
    </location>
</feature>
<keyword evidence="1" id="KW-0812">Transmembrane</keyword>
<dbReference type="SUPFAM" id="SSF82693">
    <property type="entry name" value="Multidrug efflux transporter AcrB pore domain, PN1, PN2, PC1 and PC2 subdomains"/>
    <property type="match status" value="3"/>
</dbReference>
<evidence type="ECO:0000313" key="3">
    <source>
        <dbReference type="EMBL" id="RHC55937.1"/>
    </source>
</evidence>
<proteinExistence type="predicted"/>
<gene>
    <name evidence="3" type="ORF">DW839_12270</name>
    <name evidence="2" type="ORF">DWW02_18550</name>
</gene>
<comment type="caution">
    <text evidence="2">The sequence shown here is derived from an EMBL/GenBank/DDBJ whole genome shotgun (WGS) entry which is preliminary data.</text>
</comment>
<feature type="transmembrane region" description="Helical" evidence="1">
    <location>
        <begin position="357"/>
        <end position="377"/>
    </location>
</feature>
<dbReference type="InterPro" id="IPR001036">
    <property type="entry name" value="Acrflvin-R"/>
</dbReference>
<evidence type="ECO:0000313" key="5">
    <source>
        <dbReference type="Proteomes" id="UP000284543"/>
    </source>
</evidence>
<dbReference type="Gene3D" id="3.30.70.1430">
    <property type="entry name" value="Multidrug efflux transporter AcrB pore domain"/>
    <property type="match status" value="2"/>
</dbReference>
<dbReference type="PANTHER" id="PTHR32063">
    <property type="match status" value="1"/>
</dbReference>
<sequence length="1044" mass="113649">MINLTKYVLKRPVTTIMCILCLIFFGYTSVTGATMELTPEMDMPMLLVLTNYSGANPEDVNDLITKEIEDQVGSLSGLKSITSASSEGMSMVMLEYEYGTDTDEAYDDLKKKIDLVTTQLPNDADTPVIMELNMDSAADITLAIDNASQNNLYSYVNNELVPEFEKIAVAADVSIRGGSDEYVKIEVIPEKVSQYKVSISSIASDIQAADLSYPAGDTQVGSQELSVSTRMTYNTVENLKKIPLTVPSGDTVYLEDVANVYTTTDSSSSIARYDGNDTISVSISKQQSATAMELSNQVKKTISRLMAEDPDLNIILVDDSSDSIMESLMSVVETLIMAVVISMIIIWLFFGDIKASLIVGSSIPVSILAAFILMDLMGFSLNVITMSALTLGVGMMVDNSIVVLESCFRATASSEKKAGLVEFMDNALEGTRVVGASVLGGTATTCVVFIPLAFLEGMTGQLFKPLGFTIVFCLTASLISAVTVVPLCYMIYRPRERQKAPLSKPVYRLQDTYRSAMRVILPKKKTVMFISIGLLMFSLFLATKLDMELMGSDDNGEITISVDTRPGLMTEKADEILREIEGIIVQDSNLESYMTSYGGGGIRADDSATINAYLKDDRDMDTVDVVKMWKKQLADVRNCDISVEMSSSMSMMSSALESYEVILKGADYDEVKSISNKIVSQLMERDDVTKIHSDLENSSPVVEIRVDALKAQAAGLSASKIGSAVHNAISGVESTEIEIDGNDIDVKVEYSDEDYKTIDQVKGLVLTTGSGGSVALTDVADVQFVDSPASISREDKEYKVTISGEYTELATRETKMRINQEVVTPNLTPSVSIGLNSIDSSMNEEFSALYKAIGTAVFLIFVVMAAQFESPRYSFMVMTTIPFSLIGAFGLLFLTNCKISMVSLIGFLMLIGTVVNNGILFVDTANQYRETMDMDTALIEAGATRIRPILMTTLTTIISMIPMAMAIGNSGNMTQGLAIVNIGGLTASTVMCLLMLPGYYKLMSGNRKIIKEKRGGGRKPWPVIAGSFKKNLKRNRKDKGRSEE</sequence>
<evidence type="ECO:0000256" key="1">
    <source>
        <dbReference type="SAM" id="Phobius"/>
    </source>
</evidence>
<evidence type="ECO:0000313" key="2">
    <source>
        <dbReference type="EMBL" id="RGV74001.1"/>
    </source>
</evidence>
<dbReference type="EMBL" id="QRZM01000008">
    <property type="protein sequence ID" value="RGV74001.1"/>
    <property type="molecule type" value="Genomic_DNA"/>
</dbReference>
<evidence type="ECO:0000313" key="4">
    <source>
        <dbReference type="Proteomes" id="UP000283975"/>
    </source>
</evidence>
<organism evidence="2 5">
    <name type="scientific">Enterocloster bolteae</name>
    <dbReference type="NCBI Taxonomy" id="208479"/>
    <lineage>
        <taxon>Bacteria</taxon>
        <taxon>Bacillati</taxon>
        <taxon>Bacillota</taxon>
        <taxon>Clostridia</taxon>
        <taxon>Lachnospirales</taxon>
        <taxon>Lachnospiraceae</taxon>
        <taxon>Enterocloster</taxon>
    </lineage>
</organism>
<dbReference type="Gene3D" id="3.30.70.1320">
    <property type="entry name" value="Multidrug efflux transporter AcrB pore domain like"/>
    <property type="match status" value="1"/>
</dbReference>
<dbReference type="InterPro" id="IPR027463">
    <property type="entry name" value="AcrB_DN_DC_subdom"/>
</dbReference>
<dbReference type="AlphaFoldDB" id="A0A412Z242"/>
<dbReference type="Gene3D" id="1.20.1640.10">
    <property type="entry name" value="Multidrug efflux transporter AcrB transmembrane domain"/>
    <property type="match status" value="2"/>
</dbReference>
<dbReference type="PRINTS" id="PR00702">
    <property type="entry name" value="ACRIFLAVINRP"/>
</dbReference>
<accession>A0A412Z242</accession>
<dbReference type="Proteomes" id="UP000283975">
    <property type="component" value="Unassembled WGS sequence"/>
</dbReference>
<feature type="transmembrane region" description="Helical" evidence="1">
    <location>
        <begin position="527"/>
        <end position="545"/>
    </location>
</feature>
<dbReference type="EMBL" id="QSHZ01000011">
    <property type="protein sequence ID" value="RHC55937.1"/>
    <property type="molecule type" value="Genomic_DNA"/>
</dbReference>
<dbReference type="SUPFAM" id="SSF82866">
    <property type="entry name" value="Multidrug efflux transporter AcrB transmembrane domain"/>
    <property type="match status" value="2"/>
</dbReference>
<dbReference type="SUPFAM" id="SSF82714">
    <property type="entry name" value="Multidrug efflux transporter AcrB TolC docking domain, DN and DC subdomains"/>
    <property type="match status" value="2"/>
</dbReference>
<dbReference type="Proteomes" id="UP000284543">
    <property type="component" value="Unassembled WGS sequence"/>
</dbReference>
<feature type="transmembrane region" description="Helical" evidence="1">
    <location>
        <begin position="873"/>
        <end position="893"/>
    </location>
</feature>
<feature type="transmembrane region" description="Helical" evidence="1">
    <location>
        <begin position="979"/>
        <end position="1000"/>
    </location>
</feature>
<dbReference type="GO" id="GO:0042910">
    <property type="term" value="F:xenobiotic transmembrane transporter activity"/>
    <property type="evidence" value="ECO:0007669"/>
    <property type="project" value="TreeGrafter"/>
</dbReference>
<dbReference type="Pfam" id="PF00873">
    <property type="entry name" value="ACR_tran"/>
    <property type="match status" value="1"/>
</dbReference>
<keyword evidence="1" id="KW-1133">Transmembrane helix</keyword>
<feature type="transmembrane region" description="Helical" evidence="1">
    <location>
        <begin position="383"/>
        <end position="404"/>
    </location>
</feature>
<dbReference type="GO" id="GO:0005886">
    <property type="term" value="C:plasma membrane"/>
    <property type="evidence" value="ECO:0007669"/>
    <property type="project" value="TreeGrafter"/>
</dbReference>
<reference evidence="4 5" key="1">
    <citation type="submission" date="2018-08" db="EMBL/GenBank/DDBJ databases">
        <title>A genome reference for cultivated species of the human gut microbiota.</title>
        <authorList>
            <person name="Zou Y."/>
            <person name="Xue W."/>
            <person name="Luo G."/>
        </authorList>
    </citation>
    <scope>NUCLEOTIDE SEQUENCE [LARGE SCALE GENOMIC DNA]</scope>
    <source>
        <strain evidence="2 5">AF14-18</strain>
        <strain evidence="3 4">AM35-14</strain>
    </source>
</reference>
<dbReference type="Gene3D" id="3.30.2090.10">
    <property type="entry name" value="Multidrug efflux transporter AcrB TolC docking domain, DN and DC subdomains"/>
    <property type="match status" value="2"/>
</dbReference>
<name>A0A412Z242_9FIRM</name>
<keyword evidence="1" id="KW-0472">Membrane</keyword>
<feature type="transmembrane region" description="Helical" evidence="1">
    <location>
        <begin position="12"/>
        <end position="30"/>
    </location>
</feature>
<dbReference type="Gene3D" id="3.30.70.1440">
    <property type="entry name" value="Multidrug efflux transporter AcrB pore domain"/>
    <property type="match status" value="1"/>
</dbReference>